<reference evidence="11 12" key="2">
    <citation type="submission" date="2024-10" db="EMBL/GenBank/DDBJ databases">
        <authorList>
            <person name="Ryan C."/>
        </authorList>
    </citation>
    <scope>NUCLEOTIDE SEQUENCE [LARGE SCALE GENOMIC DNA]</scope>
</reference>
<dbReference type="InterPro" id="IPR032675">
    <property type="entry name" value="LRR_dom_sf"/>
</dbReference>
<feature type="domain" description="Disease resistance R13L4/SHOC-2-like LRR" evidence="10">
    <location>
        <begin position="589"/>
        <end position="788"/>
    </location>
</feature>
<gene>
    <name evidence="11" type="ORF">URODEC1_LOCUS69103</name>
</gene>
<accession>A0ABC9BUY8</accession>
<feature type="domain" description="Disease resistance N-terminal" evidence="8">
    <location>
        <begin position="8"/>
        <end position="94"/>
    </location>
</feature>
<dbReference type="Pfam" id="PF23598">
    <property type="entry name" value="LRR_14"/>
    <property type="match status" value="1"/>
</dbReference>
<dbReference type="GO" id="GO:0051707">
    <property type="term" value="P:response to other organism"/>
    <property type="evidence" value="ECO:0007669"/>
    <property type="project" value="UniProtKB-ARBA"/>
</dbReference>
<keyword evidence="6 7" id="KW-0175">Coiled coil</keyword>
<dbReference type="AlphaFoldDB" id="A0ABC9BUY8"/>
<name>A0ABC9BUY8_9POAL</name>
<dbReference type="PANTHER" id="PTHR23155:SF990">
    <property type="entry name" value="NB-ARC DOMAIN CONTAINING PROTEIN, EXPRESSED"/>
    <property type="match status" value="1"/>
</dbReference>
<evidence type="ECO:0000259" key="8">
    <source>
        <dbReference type="Pfam" id="PF18052"/>
    </source>
</evidence>
<evidence type="ECO:0000259" key="9">
    <source>
        <dbReference type="Pfam" id="PF23559"/>
    </source>
</evidence>
<evidence type="ECO:0000256" key="6">
    <source>
        <dbReference type="ARBA" id="ARBA00023054"/>
    </source>
</evidence>
<dbReference type="SUPFAM" id="SSF52047">
    <property type="entry name" value="RNI-like"/>
    <property type="match status" value="1"/>
</dbReference>
<sequence>MAETAIISVLIKFGELAAREAAVLLRVGDDIVLLRDRLDWLQAFVRDADRRRRLGFDHLTRVWVRQTRDAAFEAEDTLEHYFHKVDLESHRSWKAWYRYFTGCVTQITVRRRLSARIKKIKNRLDQISDNRKEYKIEHIPSGTWTSSFAEFAPWYNFKRKNIVNYLVGFGGYMYLLKNQILAAEDYPHRAFLSILGESGTGKYTLMKEIYDQVNHHFKEDVDIAGKLRRLLDKKRYLLVLGGVPWKTILNCFGASLPDNKNGSRVVLMEPETEEIAMHAVAINEAWDSGSSSWSGIIQLTRLSKEESGKLFHLRVFGDAEESMGTEQEKSYDQDVFDITGGNPLAIVVLAGLLRSKEKPMEWDTVLEQLKKPAAEFQDSHGIRITGVSLSTEQPIVRDMFLQQRPPAGQAKLSNRIPIVRMWTAEGFIRPRKDKTIEEVGLDYLEELASRCLVEVEEVNEQGEIELVRVHNRLLVFLQSEAREASFVEVHDSNDVLAPASVRRLSMQHDCCKDTTSYNKFPKLRSFIYYVNEMAHIGGSGGMKEMDNSGHIRKFPKCGPKLRCMILCGVDRGGGSSTTIENVKSNLDLKFLGSSKFLRVISIQGMCIPELPEEIGYMTHLRYLRVTCSALNNLPYSIGRLLNLQTLDIRKTKIEQVHPDFWKIKTLRHVLAEDLVLPNSMIRGRGLQTLHGVKPSTKEWVVGGCPLDSLTELRSLELQGFVVDKHNDALGSALEKMHFLKQLKLTGDEIPSCVFTAPSLRCLHTLVLRGKVQRNNIPSDIRTLRPNLIHETMIDVCSAAVGDHFRTKRKIEKKVEA</sequence>
<dbReference type="InterPro" id="IPR027417">
    <property type="entry name" value="P-loop_NTPase"/>
</dbReference>
<evidence type="ECO:0000313" key="12">
    <source>
        <dbReference type="Proteomes" id="UP001497457"/>
    </source>
</evidence>
<evidence type="ECO:0000256" key="4">
    <source>
        <dbReference type="ARBA" id="ARBA00022741"/>
    </source>
</evidence>
<dbReference type="Gene3D" id="1.20.5.4130">
    <property type="match status" value="1"/>
</dbReference>
<dbReference type="InterPro" id="IPR044974">
    <property type="entry name" value="Disease_R_plants"/>
</dbReference>
<evidence type="ECO:0000256" key="2">
    <source>
        <dbReference type="ARBA" id="ARBA00022614"/>
    </source>
</evidence>
<dbReference type="PANTHER" id="PTHR23155">
    <property type="entry name" value="DISEASE RESISTANCE PROTEIN RP"/>
    <property type="match status" value="1"/>
</dbReference>
<dbReference type="Proteomes" id="UP001497457">
    <property type="component" value="Chromosome 27b"/>
</dbReference>
<keyword evidence="2" id="KW-0433">Leucine-rich repeat</keyword>
<dbReference type="InterPro" id="IPR038005">
    <property type="entry name" value="RX-like_CC"/>
</dbReference>
<dbReference type="InterPro" id="IPR055414">
    <property type="entry name" value="LRR_R13L4/SHOC2-like"/>
</dbReference>
<dbReference type="SUPFAM" id="SSF52540">
    <property type="entry name" value="P-loop containing nucleoside triphosphate hydrolases"/>
    <property type="match status" value="1"/>
</dbReference>
<feature type="coiled-coil region" evidence="7">
    <location>
        <begin position="110"/>
        <end position="137"/>
    </location>
</feature>
<evidence type="ECO:0000256" key="7">
    <source>
        <dbReference type="SAM" id="Coils"/>
    </source>
</evidence>
<dbReference type="Gene3D" id="1.10.8.430">
    <property type="entry name" value="Helical domain of apoptotic protease-activating factors"/>
    <property type="match status" value="1"/>
</dbReference>
<feature type="domain" description="Disease resistance protein winged helix" evidence="9">
    <location>
        <begin position="418"/>
        <end position="471"/>
    </location>
</feature>
<dbReference type="Pfam" id="PF18052">
    <property type="entry name" value="Rx_N"/>
    <property type="match status" value="1"/>
</dbReference>
<evidence type="ECO:0000259" key="10">
    <source>
        <dbReference type="Pfam" id="PF23598"/>
    </source>
</evidence>
<dbReference type="InterPro" id="IPR058922">
    <property type="entry name" value="WHD_DRP"/>
</dbReference>
<evidence type="ECO:0000256" key="1">
    <source>
        <dbReference type="ARBA" id="ARBA00008894"/>
    </source>
</evidence>
<keyword evidence="12" id="KW-1185">Reference proteome</keyword>
<keyword evidence="3" id="KW-0677">Repeat</keyword>
<dbReference type="GO" id="GO:0006952">
    <property type="term" value="P:defense response"/>
    <property type="evidence" value="ECO:0007669"/>
    <property type="project" value="UniProtKB-KW"/>
</dbReference>
<dbReference type="PRINTS" id="PR00364">
    <property type="entry name" value="DISEASERSIST"/>
</dbReference>
<evidence type="ECO:0000313" key="11">
    <source>
        <dbReference type="EMBL" id="CAL5008645.1"/>
    </source>
</evidence>
<keyword evidence="5" id="KW-0611">Plant defense</keyword>
<dbReference type="EMBL" id="OZ075137">
    <property type="protein sequence ID" value="CAL5008645.1"/>
    <property type="molecule type" value="Genomic_DNA"/>
</dbReference>
<dbReference type="Gene3D" id="3.80.10.10">
    <property type="entry name" value="Ribonuclease Inhibitor"/>
    <property type="match status" value="1"/>
</dbReference>
<comment type="similarity">
    <text evidence="1">Belongs to the disease resistance NB-LRR family.</text>
</comment>
<evidence type="ECO:0000256" key="3">
    <source>
        <dbReference type="ARBA" id="ARBA00022737"/>
    </source>
</evidence>
<dbReference type="GO" id="GO:0000166">
    <property type="term" value="F:nucleotide binding"/>
    <property type="evidence" value="ECO:0007669"/>
    <property type="project" value="UniProtKB-KW"/>
</dbReference>
<organism evidence="11 12">
    <name type="scientific">Urochloa decumbens</name>
    <dbReference type="NCBI Taxonomy" id="240449"/>
    <lineage>
        <taxon>Eukaryota</taxon>
        <taxon>Viridiplantae</taxon>
        <taxon>Streptophyta</taxon>
        <taxon>Embryophyta</taxon>
        <taxon>Tracheophyta</taxon>
        <taxon>Spermatophyta</taxon>
        <taxon>Magnoliopsida</taxon>
        <taxon>Liliopsida</taxon>
        <taxon>Poales</taxon>
        <taxon>Poaceae</taxon>
        <taxon>PACMAD clade</taxon>
        <taxon>Panicoideae</taxon>
        <taxon>Panicodae</taxon>
        <taxon>Paniceae</taxon>
        <taxon>Melinidinae</taxon>
        <taxon>Urochloa</taxon>
    </lineage>
</organism>
<reference evidence="12" key="1">
    <citation type="submission" date="2024-06" db="EMBL/GenBank/DDBJ databases">
        <authorList>
            <person name="Ryan C."/>
        </authorList>
    </citation>
    <scope>NUCLEOTIDE SEQUENCE [LARGE SCALE GENOMIC DNA]</scope>
</reference>
<protein>
    <submittedName>
        <fullName evidence="11">Uncharacterized protein</fullName>
    </submittedName>
</protein>
<proteinExistence type="inferred from homology"/>
<dbReference type="Pfam" id="PF23559">
    <property type="entry name" value="WHD_DRP"/>
    <property type="match status" value="1"/>
</dbReference>
<dbReference type="CDD" id="cd14798">
    <property type="entry name" value="RX-CC_like"/>
    <property type="match status" value="1"/>
</dbReference>
<keyword evidence="4" id="KW-0547">Nucleotide-binding</keyword>
<evidence type="ECO:0000256" key="5">
    <source>
        <dbReference type="ARBA" id="ARBA00022821"/>
    </source>
</evidence>
<dbReference type="InterPro" id="IPR041118">
    <property type="entry name" value="Rx_N"/>
</dbReference>
<dbReference type="InterPro" id="IPR042197">
    <property type="entry name" value="Apaf_helical"/>
</dbReference>